<reference evidence="3" key="1">
    <citation type="journal article" date="2018" name="Nat. Microbiol.">
        <title>Leveraging single-cell genomics to expand the fungal tree of life.</title>
        <authorList>
            <person name="Ahrendt S.R."/>
            <person name="Quandt C.A."/>
            <person name="Ciobanu D."/>
            <person name="Clum A."/>
            <person name="Salamov A."/>
            <person name="Andreopoulos B."/>
            <person name="Cheng J.F."/>
            <person name="Woyke T."/>
            <person name="Pelin A."/>
            <person name="Henrissat B."/>
            <person name="Reynolds N.K."/>
            <person name="Benny G.L."/>
            <person name="Smith M.E."/>
            <person name="James T.Y."/>
            <person name="Grigoriev I.V."/>
        </authorList>
    </citation>
    <scope>NUCLEOTIDE SEQUENCE [LARGE SCALE GENOMIC DNA]</scope>
</reference>
<evidence type="ECO:0000313" key="3">
    <source>
        <dbReference type="Proteomes" id="UP000269721"/>
    </source>
</evidence>
<accession>A0A4P9WHI0</accession>
<evidence type="ECO:0000256" key="1">
    <source>
        <dbReference type="SAM" id="MobiDB-lite"/>
    </source>
</evidence>
<proteinExistence type="predicted"/>
<dbReference type="AlphaFoldDB" id="A0A4P9WHI0"/>
<feature type="region of interest" description="Disordered" evidence="1">
    <location>
        <begin position="60"/>
        <end position="136"/>
    </location>
</feature>
<name>A0A4P9WHI0_9FUNG</name>
<protein>
    <submittedName>
        <fullName evidence="2">Uncharacterized protein</fullName>
    </submittedName>
</protein>
<feature type="compositionally biased region" description="Polar residues" evidence="1">
    <location>
        <begin position="67"/>
        <end position="85"/>
    </location>
</feature>
<dbReference type="Proteomes" id="UP000269721">
    <property type="component" value="Unassembled WGS sequence"/>
</dbReference>
<keyword evidence="3" id="KW-1185">Reference proteome</keyword>
<dbReference type="EMBL" id="KZ994739">
    <property type="protein sequence ID" value="RKO92194.1"/>
    <property type="molecule type" value="Genomic_DNA"/>
</dbReference>
<gene>
    <name evidence="2" type="ORF">BDK51DRAFT_33512</name>
</gene>
<evidence type="ECO:0000313" key="2">
    <source>
        <dbReference type="EMBL" id="RKO92194.1"/>
    </source>
</evidence>
<organism evidence="2 3">
    <name type="scientific">Blyttiomyces helicus</name>
    <dbReference type="NCBI Taxonomy" id="388810"/>
    <lineage>
        <taxon>Eukaryota</taxon>
        <taxon>Fungi</taxon>
        <taxon>Fungi incertae sedis</taxon>
        <taxon>Chytridiomycota</taxon>
        <taxon>Chytridiomycota incertae sedis</taxon>
        <taxon>Chytridiomycetes</taxon>
        <taxon>Chytridiomycetes incertae sedis</taxon>
        <taxon>Blyttiomyces</taxon>
    </lineage>
</organism>
<sequence length="136" mass="14216">MPDIIAAAAFSACLVAALAALYRFYLIALAVSVGCGTSHSAATAEGVAFTYPVAVAARVDGSRKRSSSSGPTEKTSFASRGSPSSGMVLKSTVSRKPRRTSSDPLSALRTLMTLRREVSSRQSNCGSVTEKVGRRR</sequence>